<feature type="transmembrane region" description="Helical" evidence="1">
    <location>
        <begin position="61"/>
        <end position="83"/>
    </location>
</feature>
<name>A0ABP6S632_9ACTN</name>
<keyword evidence="1" id="KW-0472">Membrane</keyword>
<proteinExistence type="predicted"/>
<dbReference type="RefSeq" id="WP_345034582.1">
    <property type="nucleotide sequence ID" value="NZ_BAAAYL010000001.1"/>
</dbReference>
<reference evidence="3" key="1">
    <citation type="journal article" date="2019" name="Int. J. Syst. Evol. Microbiol.">
        <title>The Global Catalogue of Microorganisms (GCM) 10K type strain sequencing project: providing services to taxonomists for standard genome sequencing and annotation.</title>
        <authorList>
            <consortium name="The Broad Institute Genomics Platform"/>
            <consortium name="The Broad Institute Genome Sequencing Center for Infectious Disease"/>
            <person name="Wu L."/>
            <person name="Ma J."/>
        </authorList>
    </citation>
    <scope>NUCLEOTIDE SEQUENCE [LARGE SCALE GENOMIC DNA]</scope>
    <source>
        <strain evidence="3">JCM 9651</strain>
    </source>
</reference>
<dbReference type="InterPro" id="IPR046291">
    <property type="entry name" value="DUF6328"/>
</dbReference>
<dbReference type="Proteomes" id="UP001499990">
    <property type="component" value="Unassembled WGS sequence"/>
</dbReference>
<accession>A0ABP6S632</accession>
<keyword evidence="1" id="KW-1133">Transmembrane helix</keyword>
<organism evidence="2 3">
    <name type="scientific">Streptomyces sannanensis</name>
    <dbReference type="NCBI Taxonomy" id="285536"/>
    <lineage>
        <taxon>Bacteria</taxon>
        <taxon>Bacillati</taxon>
        <taxon>Actinomycetota</taxon>
        <taxon>Actinomycetes</taxon>
        <taxon>Kitasatosporales</taxon>
        <taxon>Streptomycetaceae</taxon>
        <taxon>Streptomyces</taxon>
    </lineage>
</organism>
<dbReference type="Pfam" id="PF19853">
    <property type="entry name" value="DUF6328"/>
    <property type="match status" value="1"/>
</dbReference>
<evidence type="ECO:0000313" key="2">
    <source>
        <dbReference type="EMBL" id="GAA3368646.1"/>
    </source>
</evidence>
<comment type="caution">
    <text evidence="2">The sequence shown here is derived from an EMBL/GenBank/DDBJ whole genome shotgun (WGS) entry which is preliminary data.</text>
</comment>
<keyword evidence="1" id="KW-0812">Transmembrane</keyword>
<gene>
    <name evidence="2" type="ORF">GCM10020367_07840</name>
</gene>
<protein>
    <submittedName>
        <fullName evidence="2">DUF6328 family protein</fullName>
    </submittedName>
</protein>
<dbReference type="EMBL" id="BAAAYL010000001">
    <property type="protein sequence ID" value="GAA3368646.1"/>
    <property type="molecule type" value="Genomic_DNA"/>
</dbReference>
<evidence type="ECO:0000313" key="3">
    <source>
        <dbReference type="Proteomes" id="UP001499990"/>
    </source>
</evidence>
<feature type="transmembrane region" description="Helical" evidence="1">
    <location>
        <begin position="103"/>
        <end position="123"/>
    </location>
</feature>
<evidence type="ECO:0000256" key="1">
    <source>
        <dbReference type="SAM" id="Phobius"/>
    </source>
</evidence>
<feature type="transmembrane region" description="Helical" evidence="1">
    <location>
        <begin position="129"/>
        <end position="150"/>
    </location>
</feature>
<sequence length="161" mass="17533">MSDARPGPARHETQDERADRNFAELLQELRVTQTGVQILFSLLLTLAFTPRFTTLDSFQRGAYVASLMLAVLATALLLTPAAVHRRLFHEGFKPQIVAVSSRLAQVGMGVVSLALTGSVLLVMDVVHGRAWGIAAGAFVLLLCAGLWWLLPRLVKRGVSRS</sequence>
<keyword evidence="3" id="KW-1185">Reference proteome</keyword>